<feature type="domain" description="Death" evidence="9">
    <location>
        <begin position="5"/>
        <end position="88"/>
    </location>
</feature>
<dbReference type="PROSITE" id="PS50208">
    <property type="entry name" value="CASPASE_P20"/>
    <property type="match status" value="1"/>
</dbReference>
<evidence type="ECO:0000256" key="6">
    <source>
        <dbReference type="ARBA" id="ARBA00023145"/>
    </source>
</evidence>
<dbReference type="OrthoDB" id="10004338at2759"/>
<dbReference type="Gene3D" id="3.40.50.1460">
    <property type="match status" value="1"/>
</dbReference>
<dbReference type="GO" id="GO:0006915">
    <property type="term" value="P:apoptotic process"/>
    <property type="evidence" value="ECO:0007669"/>
    <property type="project" value="UniProtKB-KW"/>
</dbReference>
<dbReference type="Pfam" id="PF00531">
    <property type="entry name" value="Death"/>
    <property type="match status" value="1"/>
</dbReference>
<evidence type="ECO:0000313" key="13">
    <source>
        <dbReference type="RefSeq" id="XP_019623614.1"/>
    </source>
</evidence>
<keyword evidence="6" id="KW-0865">Zymogen</keyword>
<comment type="similarity">
    <text evidence="1 7">Belongs to the peptidase C14A family.</text>
</comment>
<dbReference type="GeneID" id="109469527"/>
<dbReference type="InterPro" id="IPR000488">
    <property type="entry name" value="Death_dom"/>
</dbReference>
<dbReference type="Pfam" id="PF00656">
    <property type="entry name" value="Peptidase_C14"/>
    <property type="match status" value="1"/>
</dbReference>
<protein>
    <submittedName>
        <fullName evidence="13">Caspase-2-like isoform X2</fullName>
    </submittedName>
</protein>
<keyword evidence="3" id="KW-0053">Apoptosis</keyword>
<dbReference type="InterPro" id="IPR002398">
    <property type="entry name" value="Pept_C14"/>
</dbReference>
<sequence length="461" mass="50958">MAGVSQYFYDIAEEVPDDKWKDLAHQLGLKRAKVSAIDAENRYLKEKTMKTLDTWRLKNGRSATEAWLRMALHDADVGWIADHVIDGVPDEVEPPWKSGVQEEGRQQTSTCCTSSHDVSYSNTTLALTEAKGALLGIEGDMNQLQIHDRHRTPLEQPTSSQSTCGGDNRSPQGGVTTGLLSSSGQFFHKGPTVYPMMTSPRGHALIVNNSIFDGNLSDRKGADVDVKTVFSLLKSLGFTVKQLLNKSAQEMLKELEHFSKLDDHKNVSCCIVFLMSHGQEGCIIGKDGKTVMLKEIFSLFDNIHCQKLQGKPKLFFIQSCRGAKVDRGTVSPRDAPDAAGGLNEQSLPSQLFGTLQGGEDVPDAARCVDQPTRTDMFFGYATQEGNMAFRNETQGSWYIQAIDKVFRQHAADTHVADMMTMVNKMVAEQTAHCENSNYTGGKEASEFLSNLQKNLYFFPGL</sequence>
<keyword evidence="12" id="KW-1185">Reference proteome</keyword>
<dbReference type="CDD" id="cd01670">
    <property type="entry name" value="Death"/>
    <property type="match status" value="1"/>
</dbReference>
<dbReference type="InterPro" id="IPR011600">
    <property type="entry name" value="Pept_C14_caspase"/>
</dbReference>
<dbReference type="InterPro" id="IPR015917">
    <property type="entry name" value="Pept_C14A"/>
</dbReference>
<dbReference type="PRINTS" id="PR00376">
    <property type="entry name" value="IL1BCENZYME"/>
</dbReference>
<feature type="domain" description="Caspase family p20" evidence="11">
    <location>
        <begin position="200"/>
        <end position="324"/>
    </location>
</feature>
<evidence type="ECO:0000256" key="4">
    <source>
        <dbReference type="ARBA" id="ARBA00022801"/>
    </source>
</evidence>
<dbReference type="FunFam" id="3.40.50.1460:FF:000009">
    <property type="entry name" value="Caspase 2"/>
    <property type="match status" value="1"/>
</dbReference>
<keyword evidence="2" id="KW-0645">Protease</keyword>
<feature type="domain" description="Caspase family p10" evidence="10">
    <location>
        <begin position="366"/>
        <end position="459"/>
    </location>
</feature>
<dbReference type="GO" id="GO:0006508">
    <property type="term" value="P:proteolysis"/>
    <property type="evidence" value="ECO:0007669"/>
    <property type="project" value="UniProtKB-KW"/>
</dbReference>
<dbReference type="GO" id="GO:0004197">
    <property type="term" value="F:cysteine-type endopeptidase activity"/>
    <property type="evidence" value="ECO:0007669"/>
    <property type="project" value="InterPro"/>
</dbReference>
<gene>
    <name evidence="13" type="primary">LOC109469527</name>
</gene>
<dbReference type="PROSITE" id="PS50207">
    <property type="entry name" value="CASPASE_P10"/>
    <property type="match status" value="1"/>
</dbReference>
<reference evidence="13" key="1">
    <citation type="submission" date="2025-08" db="UniProtKB">
        <authorList>
            <consortium name="RefSeq"/>
        </authorList>
    </citation>
    <scope>IDENTIFICATION</scope>
    <source>
        <tissue evidence="13">Gonad</tissue>
    </source>
</reference>
<dbReference type="SUPFAM" id="SSF47986">
    <property type="entry name" value="DEATH domain"/>
    <property type="match status" value="1"/>
</dbReference>
<dbReference type="InterPro" id="IPR016129">
    <property type="entry name" value="Caspase_his_AS"/>
</dbReference>
<dbReference type="InterPro" id="IPR011029">
    <property type="entry name" value="DEATH-like_dom_sf"/>
</dbReference>
<evidence type="ECO:0000259" key="9">
    <source>
        <dbReference type="PROSITE" id="PS50017"/>
    </source>
</evidence>
<evidence type="ECO:0000256" key="1">
    <source>
        <dbReference type="ARBA" id="ARBA00010134"/>
    </source>
</evidence>
<dbReference type="InterPro" id="IPR001309">
    <property type="entry name" value="Pept_C14_p20"/>
</dbReference>
<name>A0A6P4YPK9_BRABE</name>
<dbReference type="RefSeq" id="XP_019623614.1">
    <property type="nucleotide sequence ID" value="XM_019768055.1"/>
</dbReference>
<dbReference type="PANTHER" id="PTHR47901:SF8">
    <property type="entry name" value="CASPASE-3"/>
    <property type="match status" value="1"/>
</dbReference>
<evidence type="ECO:0000313" key="12">
    <source>
        <dbReference type="Proteomes" id="UP000515135"/>
    </source>
</evidence>
<evidence type="ECO:0000256" key="5">
    <source>
        <dbReference type="ARBA" id="ARBA00022807"/>
    </source>
</evidence>
<keyword evidence="5" id="KW-0788">Thiol protease</keyword>
<feature type="region of interest" description="Disordered" evidence="8">
    <location>
        <begin position="152"/>
        <end position="181"/>
    </location>
</feature>
<organism evidence="12 13">
    <name type="scientific">Branchiostoma belcheri</name>
    <name type="common">Amphioxus</name>
    <dbReference type="NCBI Taxonomy" id="7741"/>
    <lineage>
        <taxon>Eukaryota</taxon>
        <taxon>Metazoa</taxon>
        <taxon>Chordata</taxon>
        <taxon>Cephalochordata</taxon>
        <taxon>Leptocardii</taxon>
        <taxon>Amphioxiformes</taxon>
        <taxon>Branchiostomatidae</taxon>
        <taxon>Branchiostoma</taxon>
    </lineage>
</organism>
<dbReference type="SUPFAM" id="SSF52129">
    <property type="entry name" value="Caspase-like"/>
    <property type="match status" value="1"/>
</dbReference>
<dbReference type="CDD" id="cd00032">
    <property type="entry name" value="CASc"/>
    <property type="match status" value="1"/>
</dbReference>
<evidence type="ECO:0000259" key="11">
    <source>
        <dbReference type="PROSITE" id="PS50208"/>
    </source>
</evidence>
<dbReference type="PANTHER" id="PTHR47901">
    <property type="entry name" value="CASPASE RECRUITMENT DOMAIN-CONTAINING PROTEIN 18"/>
    <property type="match status" value="1"/>
</dbReference>
<evidence type="ECO:0000256" key="8">
    <source>
        <dbReference type="SAM" id="MobiDB-lite"/>
    </source>
</evidence>
<dbReference type="InterPro" id="IPR029030">
    <property type="entry name" value="Caspase-like_dom_sf"/>
</dbReference>
<dbReference type="Proteomes" id="UP000515135">
    <property type="component" value="Unplaced"/>
</dbReference>
<evidence type="ECO:0000259" key="10">
    <source>
        <dbReference type="PROSITE" id="PS50207"/>
    </source>
</evidence>
<feature type="compositionally biased region" description="Polar residues" evidence="8">
    <location>
        <begin position="155"/>
        <end position="171"/>
    </location>
</feature>
<dbReference type="PROSITE" id="PS50017">
    <property type="entry name" value="DEATH_DOMAIN"/>
    <property type="match status" value="1"/>
</dbReference>
<evidence type="ECO:0000256" key="7">
    <source>
        <dbReference type="RuleBase" id="RU003971"/>
    </source>
</evidence>
<dbReference type="Gene3D" id="1.10.533.10">
    <property type="entry name" value="Death Domain, Fas"/>
    <property type="match status" value="1"/>
</dbReference>
<dbReference type="GO" id="GO:0007165">
    <property type="term" value="P:signal transduction"/>
    <property type="evidence" value="ECO:0007669"/>
    <property type="project" value="InterPro"/>
</dbReference>
<dbReference type="PROSITE" id="PS01121">
    <property type="entry name" value="CASPASE_HIS"/>
    <property type="match status" value="1"/>
</dbReference>
<dbReference type="InterPro" id="IPR002138">
    <property type="entry name" value="Pept_C14_p10"/>
</dbReference>
<evidence type="ECO:0000256" key="2">
    <source>
        <dbReference type="ARBA" id="ARBA00022670"/>
    </source>
</evidence>
<dbReference type="AlphaFoldDB" id="A0A6P4YPK9"/>
<keyword evidence="4" id="KW-0378">Hydrolase</keyword>
<dbReference type="SMART" id="SM00115">
    <property type="entry name" value="CASc"/>
    <property type="match status" value="1"/>
</dbReference>
<accession>A0A6P4YPK9</accession>
<proteinExistence type="inferred from homology"/>
<evidence type="ECO:0000256" key="3">
    <source>
        <dbReference type="ARBA" id="ARBA00022703"/>
    </source>
</evidence>